<keyword evidence="12 16" id="KW-0472">Membrane</keyword>
<evidence type="ECO:0000256" key="13">
    <source>
        <dbReference type="ARBA" id="ARBA00023209"/>
    </source>
</evidence>
<keyword evidence="7" id="KW-0949">S-adenosyl-L-methionine</keyword>
<dbReference type="GO" id="GO:0000773">
    <property type="term" value="F:phosphatidyl-N-methylethanolamine N-methyltransferase activity"/>
    <property type="evidence" value="ECO:0007669"/>
    <property type="project" value="UniProtKB-EC"/>
</dbReference>
<feature type="transmembrane region" description="Helical" evidence="16">
    <location>
        <begin position="140"/>
        <end position="160"/>
    </location>
</feature>
<evidence type="ECO:0000256" key="9">
    <source>
        <dbReference type="ARBA" id="ARBA00022824"/>
    </source>
</evidence>
<keyword evidence="5 17" id="KW-0489">Methyltransferase</keyword>
<evidence type="ECO:0000256" key="10">
    <source>
        <dbReference type="ARBA" id="ARBA00022989"/>
    </source>
</evidence>
<gene>
    <name evidence="17" type="ORF">K435DRAFT_893165</name>
</gene>
<dbReference type="OrthoDB" id="8300106at2759"/>
<dbReference type="PROSITE" id="PS51599">
    <property type="entry name" value="SAM_PEMT_PEM2"/>
    <property type="match status" value="1"/>
</dbReference>
<evidence type="ECO:0000256" key="1">
    <source>
        <dbReference type="ARBA" id="ARBA00004477"/>
    </source>
</evidence>
<dbReference type="Pfam" id="PF04191">
    <property type="entry name" value="PEMT"/>
    <property type="match status" value="1"/>
</dbReference>
<keyword evidence="4" id="KW-0444">Lipid biosynthesis</keyword>
<dbReference type="EC" id="2.1.1.71" evidence="15"/>
<evidence type="ECO:0000256" key="7">
    <source>
        <dbReference type="ARBA" id="ARBA00022691"/>
    </source>
</evidence>
<organism evidence="17 18">
    <name type="scientific">Dendrothele bispora (strain CBS 962.96)</name>
    <dbReference type="NCBI Taxonomy" id="1314807"/>
    <lineage>
        <taxon>Eukaryota</taxon>
        <taxon>Fungi</taxon>
        <taxon>Dikarya</taxon>
        <taxon>Basidiomycota</taxon>
        <taxon>Agaricomycotina</taxon>
        <taxon>Agaricomycetes</taxon>
        <taxon>Agaricomycetidae</taxon>
        <taxon>Agaricales</taxon>
        <taxon>Agaricales incertae sedis</taxon>
        <taxon>Dendrothele</taxon>
    </lineage>
</organism>
<feature type="transmembrane region" description="Helical" evidence="16">
    <location>
        <begin position="96"/>
        <end position="119"/>
    </location>
</feature>
<dbReference type="HAMAP" id="MF_03216">
    <property type="entry name" value="PLMT"/>
    <property type="match status" value="1"/>
</dbReference>
<keyword evidence="6 17" id="KW-0808">Transferase</keyword>
<evidence type="ECO:0000256" key="8">
    <source>
        <dbReference type="ARBA" id="ARBA00022692"/>
    </source>
</evidence>
<keyword evidence="18" id="KW-1185">Reference proteome</keyword>
<evidence type="ECO:0000313" key="17">
    <source>
        <dbReference type="EMBL" id="THU77254.1"/>
    </source>
</evidence>
<comment type="subcellular location">
    <subcellularLocation>
        <location evidence="1">Endoplasmic reticulum membrane</location>
        <topology evidence="1">Multi-pass membrane protein</topology>
    </subcellularLocation>
</comment>
<dbReference type="UniPathway" id="UPA00753"/>
<keyword evidence="14" id="KW-1208">Phospholipid metabolism</keyword>
<evidence type="ECO:0000256" key="12">
    <source>
        <dbReference type="ARBA" id="ARBA00023136"/>
    </source>
</evidence>
<feature type="non-terminal residue" evidence="17">
    <location>
        <position position="196"/>
    </location>
</feature>
<evidence type="ECO:0000256" key="2">
    <source>
        <dbReference type="ARBA" id="ARBA00004969"/>
    </source>
</evidence>
<keyword evidence="13" id="KW-0594">Phospholipid biosynthesis</keyword>
<feature type="transmembrane region" description="Helical" evidence="16">
    <location>
        <begin position="52"/>
        <end position="72"/>
    </location>
</feature>
<dbReference type="Proteomes" id="UP000297245">
    <property type="component" value="Unassembled WGS sequence"/>
</dbReference>
<proteinExistence type="inferred from homology"/>
<feature type="transmembrane region" description="Helical" evidence="16">
    <location>
        <begin position="20"/>
        <end position="40"/>
    </location>
</feature>
<keyword evidence="11" id="KW-0443">Lipid metabolism</keyword>
<accession>A0A4S8KNL1</accession>
<evidence type="ECO:0000256" key="5">
    <source>
        <dbReference type="ARBA" id="ARBA00022603"/>
    </source>
</evidence>
<evidence type="ECO:0000256" key="15">
    <source>
        <dbReference type="ARBA" id="ARBA00034137"/>
    </source>
</evidence>
<dbReference type="AlphaFoldDB" id="A0A4S8KNL1"/>
<dbReference type="InterPro" id="IPR024960">
    <property type="entry name" value="PEMT/MFAP"/>
</dbReference>
<dbReference type="InterPro" id="IPR007318">
    <property type="entry name" value="Phopholipid_MeTrfase"/>
</dbReference>
<evidence type="ECO:0000256" key="11">
    <source>
        <dbReference type="ARBA" id="ARBA00023098"/>
    </source>
</evidence>
<sequence length="196" mass="22393">MIRLLEFIISVPSNIDWTKSSFYASLLSISATPLLWNLIARNEFRRKTLAKHIGAHAGCITLGIIIFVVGSYREVLYIKALNDQPKYALFHGLKTAAFWILLVAGNFLLITSFFGLGFYGTFFGDYFGILKEERVTRFPFSVLDDPMYVGSTIYFIGIAIWYERPAGLMLSLYAALNYYIALKFERPFTNMIYGKQ</sequence>
<keyword evidence="8 16" id="KW-0812">Transmembrane</keyword>
<dbReference type="Gene3D" id="1.20.120.1630">
    <property type="match status" value="1"/>
</dbReference>
<dbReference type="GO" id="GO:0005789">
    <property type="term" value="C:endoplasmic reticulum membrane"/>
    <property type="evidence" value="ECO:0007669"/>
    <property type="project" value="UniProtKB-SubCell"/>
</dbReference>
<dbReference type="PANTHER" id="PTHR15458:SF5">
    <property type="entry name" value="PHOSPHATIDYLETHANOLAMINE N-METHYLTRANSFERASE"/>
    <property type="match status" value="1"/>
</dbReference>
<evidence type="ECO:0000256" key="14">
    <source>
        <dbReference type="ARBA" id="ARBA00023264"/>
    </source>
</evidence>
<evidence type="ECO:0000313" key="18">
    <source>
        <dbReference type="Proteomes" id="UP000297245"/>
    </source>
</evidence>
<comment type="pathway">
    <text evidence="3">Lipid metabolism.</text>
</comment>
<evidence type="ECO:0000256" key="16">
    <source>
        <dbReference type="SAM" id="Phobius"/>
    </source>
</evidence>
<evidence type="ECO:0000256" key="6">
    <source>
        <dbReference type="ARBA" id="ARBA00022679"/>
    </source>
</evidence>
<comment type="pathway">
    <text evidence="2">Phospholipid metabolism; phosphatidylcholine biosynthesis.</text>
</comment>
<keyword evidence="10 16" id="KW-1133">Transmembrane helix</keyword>
<dbReference type="PANTHER" id="PTHR15458">
    <property type="entry name" value="PHOSPHATIDYLETHANOLAMINE N-METHYLTRANSFERASE"/>
    <property type="match status" value="1"/>
</dbReference>
<keyword evidence="9" id="KW-0256">Endoplasmic reticulum</keyword>
<evidence type="ECO:0000256" key="3">
    <source>
        <dbReference type="ARBA" id="ARBA00005189"/>
    </source>
</evidence>
<dbReference type="EMBL" id="ML180500">
    <property type="protein sequence ID" value="THU77254.1"/>
    <property type="molecule type" value="Genomic_DNA"/>
</dbReference>
<feature type="transmembrane region" description="Helical" evidence="16">
    <location>
        <begin position="166"/>
        <end position="182"/>
    </location>
</feature>
<dbReference type="GO" id="GO:0006656">
    <property type="term" value="P:phosphatidylcholine biosynthetic process"/>
    <property type="evidence" value="ECO:0007669"/>
    <property type="project" value="UniProtKB-UniPathway"/>
</dbReference>
<protein>
    <recommendedName>
        <fullName evidence="15">phosphatidyl-N-methylethanolamine N-methyltransferase</fullName>
        <ecNumber evidence="15">2.1.1.71</ecNumber>
    </recommendedName>
</protein>
<evidence type="ECO:0000256" key="4">
    <source>
        <dbReference type="ARBA" id="ARBA00022516"/>
    </source>
</evidence>
<reference evidence="17 18" key="1">
    <citation type="journal article" date="2019" name="Nat. Ecol. Evol.">
        <title>Megaphylogeny resolves global patterns of mushroom evolution.</title>
        <authorList>
            <person name="Varga T."/>
            <person name="Krizsan K."/>
            <person name="Foldi C."/>
            <person name="Dima B."/>
            <person name="Sanchez-Garcia M."/>
            <person name="Sanchez-Ramirez S."/>
            <person name="Szollosi G.J."/>
            <person name="Szarkandi J.G."/>
            <person name="Papp V."/>
            <person name="Albert L."/>
            <person name="Andreopoulos W."/>
            <person name="Angelini C."/>
            <person name="Antonin V."/>
            <person name="Barry K.W."/>
            <person name="Bougher N.L."/>
            <person name="Buchanan P."/>
            <person name="Buyck B."/>
            <person name="Bense V."/>
            <person name="Catcheside P."/>
            <person name="Chovatia M."/>
            <person name="Cooper J."/>
            <person name="Damon W."/>
            <person name="Desjardin D."/>
            <person name="Finy P."/>
            <person name="Geml J."/>
            <person name="Haridas S."/>
            <person name="Hughes K."/>
            <person name="Justo A."/>
            <person name="Karasinski D."/>
            <person name="Kautmanova I."/>
            <person name="Kiss B."/>
            <person name="Kocsube S."/>
            <person name="Kotiranta H."/>
            <person name="LaButti K.M."/>
            <person name="Lechner B.E."/>
            <person name="Liimatainen K."/>
            <person name="Lipzen A."/>
            <person name="Lukacs Z."/>
            <person name="Mihaltcheva S."/>
            <person name="Morgado L.N."/>
            <person name="Niskanen T."/>
            <person name="Noordeloos M.E."/>
            <person name="Ohm R.A."/>
            <person name="Ortiz-Santana B."/>
            <person name="Ovrebo C."/>
            <person name="Racz N."/>
            <person name="Riley R."/>
            <person name="Savchenko A."/>
            <person name="Shiryaev A."/>
            <person name="Soop K."/>
            <person name="Spirin V."/>
            <person name="Szebenyi C."/>
            <person name="Tomsovsky M."/>
            <person name="Tulloss R.E."/>
            <person name="Uehling J."/>
            <person name="Grigoriev I.V."/>
            <person name="Vagvolgyi C."/>
            <person name="Papp T."/>
            <person name="Martin F.M."/>
            <person name="Miettinen O."/>
            <person name="Hibbett D.S."/>
            <person name="Nagy L.G."/>
        </authorList>
    </citation>
    <scope>NUCLEOTIDE SEQUENCE [LARGE SCALE GENOMIC DNA]</scope>
    <source>
        <strain evidence="17 18">CBS 962.96</strain>
    </source>
</reference>
<dbReference type="GO" id="GO:0032259">
    <property type="term" value="P:methylation"/>
    <property type="evidence" value="ECO:0007669"/>
    <property type="project" value="UniProtKB-KW"/>
</dbReference>
<name>A0A4S8KNL1_DENBC</name>